<evidence type="ECO:0000259" key="2">
    <source>
        <dbReference type="Pfam" id="PF23305"/>
    </source>
</evidence>
<dbReference type="PANTHER" id="PTHR39463">
    <property type="entry name" value="MEDUSA"/>
    <property type="match status" value="1"/>
</dbReference>
<dbReference type="Proteomes" id="UP000027456">
    <property type="component" value="Unassembled WGS sequence"/>
</dbReference>
<dbReference type="HOGENOM" id="CLU_449479_0_0_1"/>
<keyword evidence="4" id="KW-1185">Reference proteome</keyword>
<dbReference type="OrthoDB" id="1751210at2759"/>
<protein>
    <recommendedName>
        <fullName evidence="2">DUF7082 domain-containing protein</fullName>
    </recommendedName>
</protein>
<dbReference type="GO" id="GO:0005634">
    <property type="term" value="C:nucleus"/>
    <property type="evidence" value="ECO:0007669"/>
    <property type="project" value="TreeGrafter"/>
</dbReference>
<organism evidence="3 4">
    <name type="scientific">Rhizoctonia solani 123E</name>
    <dbReference type="NCBI Taxonomy" id="1423351"/>
    <lineage>
        <taxon>Eukaryota</taxon>
        <taxon>Fungi</taxon>
        <taxon>Dikarya</taxon>
        <taxon>Basidiomycota</taxon>
        <taxon>Agaricomycotina</taxon>
        <taxon>Agaricomycetes</taxon>
        <taxon>Cantharellales</taxon>
        <taxon>Ceratobasidiaceae</taxon>
        <taxon>Rhizoctonia</taxon>
    </lineage>
</organism>
<reference evidence="3 4" key="1">
    <citation type="submission" date="2013-12" db="EMBL/GenBank/DDBJ databases">
        <authorList>
            <person name="Cubeta M."/>
            <person name="Pakala S."/>
            <person name="Fedorova N."/>
            <person name="Thomas E."/>
            <person name="Dean R."/>
            <person name="Jabaji S."/>
            <person name="Neate S."/>
            <person name="Toda T."/>
            <person name="Tavantzis S."/>
            <person name="Vilgalys R."/>
            <person name="Bharathan N."/>
            <person name="Pakala S."/>
            <person name="Losada L.S."/>
            <person name="Zafar N."/>
            <person name="Nierman W."/>
        </authorList>
    </citation>
    <scope>NUCLEOTIDE SEQUENCE [LARGE SCALE GENOMIC DNA]</scope>
    <source>
        <strain evidence="3 4">123E</strain>
    </source>
</reference>
<dbReference type="AlphaFoldDB" id="A0A074RS07"/>
<feature type="compositionally biased region" description="Low complexity" evidence="1">
    <location>
        <begin position="207"/>
        <end position="228"/>
    </location>
</feature>
<feature type="domain" description="DUF7082" evidence="2">
    <location>
        <begin position="306"/>
        <end position="460"/>
    </location>
</feature>
<dbReference type="InterPro" id="IPR055509">
    <property type="entry name" value="DUF7082"/>
</dbReference>
<dbReference type="STRING" id="1423351.A0A074RS07"/>
<gene>
    <name evidence="3" type="ORF">V565_095860</name>
</gene>
<evidence type="ECO:0000313" key="4">
    <source>
        <dbReference type="Proteomes" id="UP000027456"/>
    </source>
</evidence>
<proteinExistence type="predicted"/>
<dbReference type="EMBL" id="AZST01000338">
    <property type="protein sequence ID" value="KEP49659.1"/>
    <property type="molecule type" value="Genomic_DNA"/>
</dbReference>
<comment type="caution">
    <text evidence="3">The sequence shown here is derived from an EMBL/GenBank/DDBJ whole genome shotgun (WGS) entry which is preliminary data.</text>
</comment>
<dbReference type="PANTHER" id="PTHR39463:SF1">
    <property type="entry name" value="MEDUSA"/>
    <property type="match status" value="1"/>
</dbReference>
<evidence type="ECO:0000313" key="3">
    <source>
        <dbReference type="EMBL" id="KEP49659.1"/>
    </source>
</evidence>
<sequence>MSSRMPEDYYGYSNLPESPYDTTIAPSGLPSFGYSTEILPQYSHAGRMEPEFIYSPAQGYADEEDDRPAIALGNTTKILGYEPREGTRHTPIVVRLLFRRGYIHPKTHVCLRVKMGNIPIYTGIEGVRSVNGVGGEWRLHFRAPDPRELDVVGLEVPLIVQTLNVQNAAIIDDVCIGTFKFWDLTPAEESGSGYFHPLSQGGNANNHSAPHPHYSSSASSGDESSSSQTEEESFSVSYQGSTPASTLGLINMSQPAPNGPVQKRSQLVIGVLSSDVVEGSKNDVDTETPSTAKSFLEKKPGEDNYQVSLRFLGDMNTMTDNWTLEELNNQRRIVEFFCVRTRGRIDVTFAPIPVEKARDTRKNIVSCIWWKDMEDFIITSVDAINLLERLVGTKFTTEEKNRIRRNLQGFKPATVSKSQPESEPFFRTLMEFPPPRPRNIEKDVKAFAWSKLPSMLEKVISKYWFVSTPSGSEAEESSPKIRVSRDVDGVSMESPGTSFQSLPASQTPIAAPPLQTEAQLCVVPEPRSCVPTPSSSQSRHELSAYKHHLGYPHSSQGSTNSTYGHHDALMEICETSMQELHSAPLAMGDSQVLSSGYEYMETYAEGTGDSNPGIYAHHPSGDMHNNVQYMAHTPHEYA</sequence>
<accession>A0A074RS07</accession>
<dbReference type="Pfam" id="PF23305">
    <property type="entry name" value="DUF7082"/>
    <property type="match status" value="1"/>
</dbReference>
<feature type="region of interest" description="Disordered" evidence="1">
    <location>
        <begin position="193"/>
        <end position="240"/>
    </location>
</feature>
<name>A0A074RS07_9AGAM</name>
<evidence type="ECO:0000256" key="1">
    <source>
        <dbReference type="SAM" id="MobiDB-lite"/>
    </source>
</evidence>